<keyword evidence="1" id="KW-0732">Signal</keyword>
<evidence type="ECO:0000256" key="1">
    <source>
        <dbReference type="SAM" id="SignalP"/>
    </source>
</evidence>
<organism evidence="2 3">
    <name type="scientific">Ancylostoma duodenale</name>
    <dbReference type="NCBI Taxonomy" id="51022"/>
    <lineage>
        <taxon>Eukaryota</taxon>
        <taxon>Metazoa</taxon>
        <taxon>Ecdysozoa</taxon>
        <taxon>Nematoda</taxon>
        <taxon>Chromadorea</taxon>
        <taxon>Rhabditida</taxon>
        <taxon>Rhabditina</taxon>
        <taxon>Rhabditomorpha</taxon>
        <taxon>Strongyloidea</taxon>
        <taxon>Ancylostomatidae</taxon>
        <taxon>Ancylostomatinae</taxon>
        <taxon>Ancylostoma</taxon>
    </lineage>
</organism>
<sequence>MRRWLWWLTAAATFAALLAQHFAHIDSLLQHDDQQHDCPERCPVCREPQCEHTVLDQCGCCPIKLILLQSYAQSEEK</sequence>
<evidence type="ECO:0000313" key="3">
    <source>
        <dbReference type="Proteomes" id="UP000054047"/>
    </source>
</evidence>
<dbReference type="EMBL" id="KN733396">
    <property type="protein sequence ID" value="KIH58207.1"/>
    <property type="molecule type" value="Genomic_DNA"/>
</dbReference>
<protein>
    <submittedName>
        <fullName evidence="2">Uncharacterized protein</fullName>
    </submittedName>
</protein>
<feature type="signal peptide" evidence="1">
    <location>
        <begin position="1"/>
        <end position="19"/>
    </location>
</feature>
<name>A0A0C2D7T3_9BILA</name>
<dbReference type="AlphaFoldDB" id="A0A0C2D7T3"/>
<proteinExistence type="predicted"/>
<reference evidence="2 3" key="1">
    <citation type="submission" date="2013-12" db="EMBL/GenBank/DDBJ databases">
        <title>Draft genome of the parsitic nematode Ancylostoma duodenale.</title>
        <authorList>
            <person name="Mitreva M."/>
        </authorList>
    </citation>
    <scope>NUCLEOTIDE SEQUENCE [LARGE SCALE GENOMIC DNA]</scope>
    <source>
        <strain evidence="2 3">Zhejiang</strain>
    </source>
</reference>
<keyword evidence="3" id="KW-1185">Reference proteome</keyword>
<evidence type="ECO:0000313" key="2">
    <source>
        <dbReference type="EMBL" id="KIH58207.1"/>
    </source>
</evidence>
<accession>A0A0C2D7T3</accession>
<dbReference type="Proteomes" id="UP000054047">
    <property type="component" value="Unassembled WGS sequence"/>
</dbReference>
<feature type="chain" id="PRO_5002147251" evidence="1">
    <location>
        <begin position="20"/>
        <end position="77"/>
    </location>
</feature>
<gene>
    <name evidence="2" type="ORF">ANCDUO_11589</name>
</gene>